<gene>
    <name evidence="1" type="ORF">PORY_002066</name>
</gene>
<reference evidence="1 2" key="1">
    <citation type="journal article" date="2021" name="Commun. Biol.">
        <title>Genomic insights into the host specific adaptation of the Pneumocystis genus.</title>
        <authorList>
            <person name="Cisse O.H."/>
            <person name="Ma L."/>
            <person name="Dekker J.P."/>
            <person name="Khil P.P."/>
            <person name="Youn J.-H."/>
            <person name="Brenchley J.M."/>
            <person name="Blair R."/>
            <person name="Pahar B."/>
            <person name="Chabe M."/>
            <person name="Van Rompay K.K.A."/>
            <person name="Keesler R."/>
            <person name="Sukura A."/>
            <person name="Hirsch V."/>
            <person name="Kutty G."/>
            <person name="Liu Y."/>
            <person name="Peng L."/>
            <person name="Chen J."/>
            <person name="Song J."/>
            <person name="Weissenbacher-Lang C."/>
            <person name="Xu J."/>
            <person name="Upham N.S."/>
            <person name="Stajich J.E."/>
            <person name="Cuomo C.A."/>
            <person name="Cushion M.T."/>
            <person name="Kovacs J.A."/>
        </authorList>
    </citation>
    <scope>NUCLEOTIDE SEQUENCE [LARGE SCALE GENOMIC DNA]</scope>
    <source>
        <strain evidence="1 2">RABM</strain>
    </source>
</reference>
<organism evidence="1 2">
    <name type="scientific">Pneumocystis oryctolagi</name>
    <dbReference type="NCBI Taxonomy" id="42067"/>
    <lineage>
        <taxon>Eukaryota</taxon>
        <taxon>Fungi</taxon>
        <taxon>Dikarya</taxon>
        <taxon>Ascomycota</taxon>
        <taxon>Taphrinomycotina</taxon>
        <taxon>Pneumocystomycetes</taxon>
        <taxon>Pneumocystaceae</taxon>
        <taxon>Pneumocystis</taxon>
    </lineage>
</organism>
<dbReference type="EMBL" id="JABTEG010000007">
    <property type="protein sequence ID" value="KAG4304673.1"/>
    <property type="molecule type" value="Genomic_DNA"/>
</dbReference>
<protein>
    <submittedName>
        <fullName evidence="1">Uncharacterized protein</fullName>
    </submittedName>
</protein>
<dbReference type="Proteomes" id="UP000768646">
    <property type="component" value="Unassembled WGS sequence"/>
</dbReference>
<evidence type="ECO:0000313" key="1">
    <source>
        <dbReference type="EMBL" id="KAG4304673.1"/>
    </source>
</evidence>
<keyword evidence="2" id="KW-1185">Reference proteome</keyword>
<accession>A0ACB7CCL4</accession>
<evidence type="ECO:0000313" key="2">
    <source>
        <dbReference type="Proteomes" id="UP000768646"/>
    </source>
</evidence>
<sequence length="95" mass="10970">MYLAGKLVSLNDAFKRLIFSIFMAYIFACVYVVQNYFINDILFLGTVVFSSRQINLFDIVIFVIIPIGIASSMTVLLGLRELWILNHIELEITRF</sequence>
<proteinExistence type="predicted"/>
<name>A0ACB7CCL4_9ASCO</name>
<comment type="caution">
    <text evidence="1">The sequence shown here is derived from an EMBL/GenBank/DDBJ whole genome shotgun (WGS) entry which is preliminary data.</text>
</comment>